<evidence type="ECO:0000256" key="2">
    <source>
        <dbReference type="ARBA" id="ARBA00023125"/>
    </source>
</evidence>
<dbReference type="AlphaFoldDB" id="A0A6N9JER3"/>
<sequence length="361" mass="38712">MYDAPWARGIVGKQVSVEGMDQQTRNGRSASAAEVAALAGVSRQTVSRVVNGMPNVTEKTRKRVLAAMEELGFRPNFAGAALRGGSYGSIGLCMYNITRVGNLATLEGIMQAAREHDFAVTMIEMGGDKPYALADASRRMVERPVDGMILNMNRMAPDFEEFVPQPGVRTVILSMYAHPRCTTIDSDQYGSCELLTNYLLEHGHSNMRFVAGPENSISSRFREAGWRDTLGRAHVDAAPMLRGDWSADSGYAMGERIAAEVLAGGSQAPTAVLAANDQMALGVIAALENAGLSVPDDVSVVGIDDALEGLVPHNRLTTLRFDLRGVGKLAFEAAIGESSSIEAIHVPSTLVERSTVRDIRG</sequence>
<evidence type="ECO:0000313" key="5">
    <source>
        <dbReference type="EMBL" id="MZJ38417.1"/>
    </source>
</evidence>
<organism evidence="5 6">
    <name type="scientific">Collinsella aerofaciens</name>
    <dbReference type="NCBI Taxonomy" id="74426"/>
    <lineage>
        <taxon>Bacteria</taxon>
        <taxon>Bacillati</taxon>
        <taxon>Actinomycetota</taxon>
        <taxon>Coriobacteriia</taxon>
        <taxon>Coriobacteriales</taxon>
        <taxon>Coriobacteriaceae</taxon>
        <taxon>Collinsella</taxon>
    </lineage>
</organism>
<dbReference type="PANTHER" id="PTHR30146:SF153">
    <property type="entry name" value="LACTOSE OPERON REPRESSOR"/>
    <property type="match status" value="1"/>
</dbReference>
<dbReference type="Pfam" id="PF13377">
    <property type="entry name" value="Peripla_BP_3"/>
    <property type="match status" value="1"/>
</dbReference>
<dbReference type="Proteomes" id="UP000469380">
    <property type="component" value="Unassembled WGS sequence"/>
</dbReference>
<dbReference type="PROSITE" id="PS50932">
    <property type="entry name" value="HTH_LACI_2"/>
    <property type="match status" value="1"/>
</dbReference>
<dbReference type="InterPro" id="IPR046335">
    <property type="entry name" value="LacI/GalR-like_sensor"/>
</dbReference>
<proteinExistence type="predicted"/>
<feature type="domain" description="HTH lacI-type" evidence="4">
    <location>
        <begin position="30"/>
        <end position="84"/>
    </location>
</feature>
<evidence type="ECO:0000256" key="1">
    <source>
        <dbReference type="ARBA" id="ARBA00023015"/>
    </source>
</evidence>
<dbReference type="GO" id="GO:0000976">
    <property type="term" value="F:transcription cis-regulatory region binding"/>
    <property type="evidence" value="ECO:0007669"/>
    <property type="project" value="TreeGrafter"/>
</dbReference>
<comment type="caution">
    <text evidence="5">The sequence shown here is derived from an EMBL/GenBank/DDBJ whole genome shotgun (WGS) entry which is preliminary data.</text>
</comment>
<accession>A0A6N9JER3</accession>
<keyword evidence="2" id="KW-0238">DNA-binding</keyword>
<dbReference type="GO" id="GO:0003700">
    <property type="term" value="F:DNA-binding transcription factor activity"/>
    <property type="evidence" value="ECO:0007669"/>
    <property type="project" value="TreeGrafter"/>
</dbReference>
<dbReference type="EMBL" id="WWSR01000001">
    <property type="protein sequence ID" value="MZJ38417.1"/>
    <property type="molecule type" value="Genomic_DNA"/>
</dbReference>
<keyword evidence="1" id="KW-0805">Transcription regulation</keyword>
<keyword evidence="3" id="KW-0804">Transcription</keyword>
<dbReference type="CDD" id="cd01574">
    <property type="entry name" value="PBP1_LacI"/>
    <property type="match status" value="1"/>
</dbReference>
<evidence type="ECO:0000259" key="4">
    <source>
        <dbReference type="PROSITE" id="PS50932"/>
    </source>
</evidence>
<dbReference type="PANTHER" id="PTHR30146">
    <property type="entry name" value="LACI-RELATED TRANSCRIPTIONAL REPRESSOR"/>
    <property type="match status" value="1"/>
</dbReference>
<dbReference type="Gene3D" id="1.10.260.40">
    <property type="entry name" value="lambda repressor-like DNA-binding domains"/>
    <property type="match status" value="1"/>
</dbReference>
<dbReference type="InterPro" id="IPR028082">
    <property type="entry name" value="Peripla_BP_I"/>
</dbReference>
<dbReference type="InterPro" id="IPR000843">
    <property type="entry name" value="HTH_LacI"/>
</dbReference>
<evidence type="ECO:0000313" key="6">
    <source>
        <dbReference type="Proteomes" id="UP000469380"/>
    </source>
</evidence>
<dbReference type="Gene3D" id="3.40.50.2300">
    <property type="match status" value="2"/>
</dbReference>
<dbReference type="Pfam" id="PF00356">
    <property type="entry name" value="LacI"/>
    <property type="match status" value="1"/>
</dbReference>
<dbReference type="InterPro" id="IPR010982">
    <property type="entry name" value="Lambda_DNA-bd_dom_sf"/>
</dbReference>
<reference evidence="5 6" key="1">
    <citation type="journal article" date="2019" name="Nat. Med.">
        <title>A library of human gut bacterial isolates paired with longitudinal multiomics data enables mechanistic microbiome research.</title>
        <authorList>
            <person name="Poyet M."/>
            <person name="Groussin M."/>
            <person name="Gibbons S.M."/>
            <person name="Avila-Pacheco J."/>
            <person name="Jiang X."/>
            <person name="Kearney S.M."/>
            <person name="Perrotta A.R."/>
            <person name="Berdy B."/>
            <person name="Zhao S."/>
            <person name="Lieberman T.D."/>
            <person name="Swanson P.K."/>
            <person name="Smith M."/>
            <person name="Roesemann S."/>
            <person name="Alexander J.E."/>
            <person name="Rich S.A."/>
            <person name="Livny J."/>
            <person name="Vlamakis H."/>
            <person name="Clish C."/>
            <person name="Bullock K."/>
            <person name="Deik A."/>
            <person name="Scott J."/>
            <person name="Pierce K.A."/>
            <person name="Xavier R.J."/>
            <person name="Alm E.J."/>
        </authorList>
    </citation>
    <scope>NUCLEOTIDE SEQUENCE [LARGE SCALE GENOMIC DNA]</scope>
    <source>
        <strain evidence="5 6">BIOML-A20</strain>
    </source>
</reference>
<dbReference type="SUPFAM" id="SSF53822">
    <property type="entry name" value="Periplasmic binding protein-like I"/>
    <property type="match status" value="1"/>
</dbReference>
<gene>
    <name evidence="5" type="ORF">GT464_00385</name>
</gene>
<dbReference type="SUPFAM" id="SSF47413">
    <property type="entry name" value="lambda repressor-like DNA-binding domains"/>
    <property type="match status" value="1"/>
</dbReference>
<evidence type="ECO:0000256" key="3">
    <source>
        <dbReference type="ARBA" id="ARBA00023163"/>
    </source>
</evidence>
<name>A0A6N9JER3_9ACTN</name>
<dbReference type="SMART" id="SM00354">
    <property type="entry name" value="HTH_LACI"/>
    <property type="match status" value="1"/>
</dbReference>
<dbReference type="CDD" id="cd01392">
    <property type="entry name" value="HTH_LacI"/>
    <property type="match status" value="1"/>
</dbReference>
<protein>
    <submittedName>
        <fullName evidence="5">Substrate-binding domain-containing protein</fullName>
    </submittedName>
</protein>